<comment type="caution">
    <text evidence="4">The sequence shown here is derived from an EMBL/GenBank/DDBJ whole genome shotgun (WGS) entry which is preliminary data.</text>
</comment>
<dbReference type="EMBL" id="BSNI01000002">
    <property type="protein sequence ID" value="GLQ16487.1"/>
    <property type="molecule type" value="Genomic_DNA"/>
</dbReference>
<feature type="domain" description="CN hydrolase" evidence="3">
    <location>
        <begin position="1"/>
        <end position="237"/>
    </location>
</feature>
<dbReference type="PROSITE" id="PS50263">
    <property type="entry name" value="CN_HYDROLASE"/>
    <property type="match status" value="1"/>
</dbReference>
<dbReference type="InterPro" id="IPR003010">
    <property type="entry name" value="C-N_Hydrolase"/>
</dbReference>
<keyword evidence="5" id="KW-1185">Reference proteome</keyword>
<name>A0ABQ5UPB3_9HYPH</name>
<dbReference type="InterPro" id="IPR045254">
    <property type="entry name" value="Nit1/2_C-N_Hydrolase"/>
</dbReference>
<evidence type="ECO:0000256" key="2">
    <source>
        <dbReference type="ARBA" id="ARBA00022801"/>
    </source>
</evidence>
<sequence length="266" mass="28725">MDAQENLRTIEQACADAAQKGVGYLQVPEMAVMFAEDHNGLRAFVREQADEAIKLLATMAENHQLYLHVGSMAVASPTGKFLNRAFLFGPDGREVASYDKIHLFDADVDGDAPYRESKNFDAGTRAVVADVNGIGLGMAICYDLRFPQLFATLRQAGAQILTVPAAFTVPTGKAHWESLLRARAIETGCYVVAAAQGGHHANGRNTYGHSMIIDPWGRVIASCTEGNHGLIVAPFDADKVKDARSRIPTLANARDFSLSVNHNAAQ</sequence>
<protein>
    <submittedName>
        <fullName evidence="4">Amidohydrolase</fullName>
    </submittedName>
</protein>
<dbReference type="CDD" id="cd07572">
    <property type="entry name" value="nit"/>
    <property type="match status" value="1"/>
</dbReference>
<dbReference type="InterPro" id="IPR036526">
    <property type="entry name" value="C-N_Hydrolase_sf"/>
</dbReference>
<accession>A0ABQ5UPB3</accession>
<dbReference type="PANTHER" id="PTHR23088:SF27">
    <property type="entry name" value="DEAMINATED GLUTATHIONE AMIDASE"/>
    <property type="match status" value="1"/>
</dbReference>
<proteinExistence type="inferred from homology"/>
<gene>
    <name evidence="4" type="ORF">GCM10007879_07360</name>
</gene>
<dbReference type="PROSITE" id="PS01227">
    <property type="entry name" value="UPF0012"/>
    <property type="match status" value="1"/>
</dbReference>
<reference evidence="4" key="2">
    <citation type="submission" date="2023-01" db="EMBL/GenBank/DDBJ databases">
        <title>Draft genome sequence of Maritalea porphyrae strain NBRC 107169.</title>
        <authorList>
            <person name="Sun Q."/>
            <person name="Mori K."/>
        </authorList>
    </citation>
    <scope>NUCLEOTIDE SEQUENCE</scope>
    <source>
        <strain evidence="4">NBRC 107169</strain>
    </source>
</reference>
<dbReference type="SUPFAM" id="SSF56317">
    <property type="entry name" value="Carbon-nitrogen hydrolase"/>
    <property type="match status" value="1"/>
</dbReference>
<evidence type="ECO:0000313" key="5">
    <source>
        <dbReference type="Proteomes" id="UP001161405"/>
    </source>
</evidence>
<dbReference type="Pfam" id="PF00795">
    <property type="entry name" value="CN_hydrolase"/>
    <property type="match status" value="1"/>
</dbReference>
<dbReference type="Proteomes" id="UP001161405">
    <property type="component" value="Unassembled WGS sequence"/>
</dbReference>
<dbReference type="Gene3D" id="3.60.110.10">
    <property type="entry name" value="Carbon-nitrogen hydrolase"/>
    <property type="match status" value="1"/>
</dbReference>
<dbReference type="InterPro" id="IPR001110">
    <property type="entry name" value="UPF0012_CS"/>
</dbReference>
<dbReference type="PANTHER" id="PTHR23088">
    <property type="entry name" value="NITRILASE-RELATED"/>
    <property type="match status" value="1"/>
</dbReference>
<evidence type="ECO:0000313" key="4">
    <source>
        <dbReference type="EMBL" id="GLQ16487.1"/>
    </source>
</evidence>
<keyword evidence="2" id="KW-0378">Hydrolase</keyword>
<organism evidence="4 5">
    <name type="scientific">Maritalea porphyrae</name>
    <dbReference type="NCBI Taxonomy" id="880732"/>
    <lineage>
        <taxon>Bacteria</taxon>
        <taxon>Pseudomonadati</taxon>
        <taxon>Pseudomonadota</taxon>
        <taxon>Alphaproteobacteria</taxon>
        <taxon>Hyphomicrobiales</taxon>
        <taxon>Devosiaceae</taxon>
        <taxon>Maritalea</taxon>
    </lineage>
</organism>
<reference evidence="4" key="1">
    <citation type="journal article" date="2014" name="Int. J. Syst. Evol. Microbiol.">
        <title>Complete genome of a new Firmicutes species belonging to the dominant human colonic microbiota ('Ruminococcus bicirculans') reveals two chromosomes and a selective capacity to utilize plant glucans.</title>
        <authorList>
            <consortium name="NISC Comparative Sequencing Program"/>
            <person name="Wegmann U."/>
            <person name="Louis P."/>
            <person name="Goesmann A."/>
            <person name="Henrissat B."/>
            <person name="Duncan S.H."/>
            <person name="Flint H.J."/>
        </authorList>
    </citation>
    <scope>NUCLEOTIDE SEQUENCE</scope>
    <source>
        <strain evidence="4">NBRC 107169</strain>
    </source>
</reference>
<evidence type="ECO:0000256" key="1">
    <source>
        <dbReference type="ARBA" id="ARBA00010613"/>
    </source>
</evidence>
<comment type="similarity">
    <text evidence="1">Belongs to the carbon-nitrogen hydrolase superfamily. NIT1/NIT2 family.</text>
</comment>
<evidence type="ECO:0000259" key="3">
    <source>
        <dbReference type="PROSITE" id="PS50263"/>
    </source>
</evidence>